<evidence type="ECO:0000313" key="3">
    <source>
        <dbReference type="Proteomes" id="UP000034805"/>
    </source>
</evidence>
<accession>A0A0P7ULN7</accession>
<dbReference type="AlphaFoldDB" id="A0A0P7ULN7"/>
<dbReference type="GO" id="GO:0004888">
    <property type="term" value="F:transmembrane signaling receptor activity"/>
    <property type="evidence" value="ECO:0007669"/>
    <property type="project" value="TreeGrafter"/>
</dbReference>
<keyword evidence="1" id="KW-0812">Transmembrane</keyword>
<dbReference type="PANTHER" id="PTHR10570:SF8">
    <property type="entry name" value="T-CELL SURFACE GLYCOPROTEIN CD3 GAMMA CHAIN"/>
    <property type="match status" value="1"/>
</dbReference>
<dbReference type="GO" id="GO:0042105">
    <property type="term" value="C:alpha-beta T cell receptor complex"/>
    <property type="evidence" value="ECO:0007669"/>
    <property type="project" value="TreeGrafter"/>
</dbReference>
<dbReference type="Proteomes" id="UP000034805">
    <property type="component" value="Unassembled WGS sequence"/>
</dbReference>
<dbReference type="EMBL" id="JARO02001489">
    <property type="protein sequence ID" value="KPP75343.1"/>
    <property type="molecule type" value="Genomic_DNA"/>
</dbReference>
<dbReference type="InterPro" id="IPR015484">
    <property type="entry name" value="CD3_esu/gsu/dsu"/>
</dbReference>
<gene>
    <name evidence="2" type="ORF">Z043_105415</name>
</gene>
<comment type="caution">
    <text evidence="2">The sequence shown here is derived from an EMBL/GenBank/DDBJ whole genome shotgun (WGS) entry which is preliminary data.</text>
</comment>
<dbReference type="GO" id="GO:0007166">
    <property type="term" value="P:cell surface receptor signaling pathway"/>
    <property type="evidence" value="ECO:0007669"/>
    <property type="project" value="TreeGrafter"/>
</dbReference>
<protein>
    <submittedName>
        <fullName evidence="2">Uncharacterized protein</fullName>
    </submittedName>
</protein>
<dbReference type="Pfam" id="PF07213">
    <property type="entry name" value="DAP10"/>
    <property type="match status" value="1"/>
</dbReference>
<sequence>MIRRRRGSRAPERLLLLASDTQRLGPSSEACDNCVALESSTVAGIVSADIVATVLIGVAVYFIASQPRGRSYSNSKGPEQDIVDL</sequence>
<dbReference type="Gene3D" id="1.10.287.770">
    <property type="entry name" value="YojJ-like"/>
    <property type="match status" value="1"/>
</dbReference>
<dbReference type="PANTHER" id="PTHR10570">
    <property type="entry name" value="T-CELL SURFACE GLYCOPROTEIN CD3 GAMMA CHAIN / DELTA CHAIN"/>
    <property type="match status" value="1"/>
</dbReference>
<dbReference type="InterPro" id="IPR009861">
    <property type="entry name" value="HCST"/>
</dbReference>
<dbReference type="GO" id="GO:0051897">
    <property type="term" value="P:positive regulation of phosphatidylinositol 3-kinase/protein kinase B signal transduction"/>
    <property type="evidence" value="ECO:0007669"/>
    <property type="project" value="InterPro"/>
</dbReference>
<proteinExistence type="predicted"/>
<dbReference type="GO" id="GO:0050776">
    <property type="term" value="P:regulation of immune response"/>
    <property type="evidence" value="ECO:0007669"/>
    <property type="project" value="InterPro"/>
</dbReference>
<keyword evidence="1" id="KW-0472">Membrane</keyword>
<dbReference type="STRING" id="113540.ENSSFOP00015012497"/>
<dbReference type="GO" id="GO:0005102">
    <property type="term" value="F:signaling receptor binding"/>
    <property type="evidence" value="ECO:0007669"/>
    <property type="project" value="InterPro"/>
</dbReference>
<evidence type="ECO:0000256" key="1">
    <source>
        <dbReference type="SAM" id="Phobius"/>
    </source>
</evidence>
<keyword evidence="1" id="KW-1133">Transmembrane helix</keyword>
<dbReference type="GO" id="GO:0045059">
    <property type="term" value="P:positive thymic T cell selection"/>
    <property type="evidence" value="ECO:0007669"/>
    <property type="project" value="TreeGrafter"/>
</dbReference>
<name>A0A0P7ULN7_SCLFO</name>
<organism evidence="2 3">
    <name type="scientific">Scleropages formosus</name>
    <name type="common">Asian bonytongue</name>
    <name type="synonym">Osteoglossum formosum</name>
    <dbReference type="NCBI Taxonomy" id="113540"/>
    <lineage>
        <taxon>Eukaryota</taxon>
        <taxon>Metazoa</taxon>
        <taxon>Chordata</taxon>
        <taxon>Craniata</taxon>
        <taxon>Vertebrata</taxon>
        <taxon>Euteleostomi</taxon>
        <taxon>Actinopterygii</taxon>
        <taxon>Neopterygii</taxon>
        <taxon>Teleostei</taxon>
        <taxon>Osteoglossocephala</taxon>
        <taxon>Osteoglossomorpha</taxon>
        <taxon>Osteoglossiformes</taxon>
        <taxon>Osteoglossidae</taxon>
        <taxon>Scleropages</taxon>
    </lineage>
</organism>
<evidence type="ECO:0000313" key="2">
    <source>
        <dbReference type="EMBL" id="KPP75343.1"/>
    </source>
</evidence>
<dbReference type="GO" id="GO:0009897">
    <property type="term" value="C:external side of plasma membrane"/>
    <property type="evidence" value="ECO:0007669"/>
    <property type="project" value="TreeGrafter"/>
</dbReference>
<feature type="transmembrane region" description="Helical" evidence="1">
    <location>
        <begin position="40"/>
        <end position="64"/>
    </location>
</feature>
<reference evidence="2 3" key="1">
    <citation type="submission" date="2015-08" db="EMBL/GenBank/DDBJ databases">
        <title>The genome of the Asian arowana (Scleropages formosus).</title>
        <authorList>
            <person name="Tan M.H."/>
            <person name="Gan H.M."/>
            <person name="Croft L.J."/>
            <person name="Austin C.M."/>
        </authorList>
    </citation>
    <scope>NUCLEOTIDE SEQUENCE [LARGE SCALE GENOMIC DNA]</scope>
    <source>
        <strain evidence="2">Aro1</strain>
    </source>
</reference>
<dbReference type="GO" id="GO:0043548">
    <property type="term" value="F:phosphatidylinositol 3-kinase binding"/>
    <property type="evidence" value="ECO:0007669"/>
    <property type="project" value="InterPro"/>
</dbReference>